<name>A0A6B8RTV4_9BACL</name>
<evidence type="ECO:0000256" key="3">
    <source>
        <dbReference type="ARBA" id="ARBA00022475"/>
    </source>
</evidence>
<dbReference type="GO" id="GO:0022857">
    <property type="term" value="F:transmembrane transporter activity"/>
    <property type="evidence" value="ECO:0007669"/>
    <property type="project" value="InterPro"/>
</dbReference>
<dbReference type="PROSITE" id="PS50850">
    <property type="entry name" value="MFS"/>
    <property type="match status" value="1"/>
</dbReference>
<dbReference type="InterPro" id="IPR020846">
    <property type="entry name" value="MFS_dom"/>
</dbReference>
<keyword evidence="4 7" id="KW-0812">Transmembrane</keyword>
<evidence type="ECO:0000256" key="4">
    <source>
        <dbReference type="ARBA" id="ARBA00022692"/>
    </source>
</evidence>
<feature type="transmembrane region" description="Helical" evidence="7">
    <location>
        <begin position="160"/>
        <end position="180"/>
    </location>
</feature>
<feature type="transmembrane region" description="Helical" evidence="7">
    <location>
        <begin position="360"/>
        <end position="379"/>
    </location>
</feature>
<evidence type="ECO:0000313" key="10">
    <source>
        <dbReference type="Proteomes" id="UP000426246"/>
    </source>
</evidence>
<feature type="domain" description="Major facilitator superfamily (MFS) profile" evidence="8">
    <location>
        <begin position="5"/>
        <end position="381"/>
    </location>
</feature>
<feature type="transmembrane region" description="Helical" evidence="7">
    <location>
        <begin position="133"/>
        <end position="154"/>
    </location>
</feature>
<feature type="transmembrane region" description="Helical" evidence="7">
    <location>
        <begin position="7"/>
        <end position="30"/>
    </location>
</feature>
<dbReference type="OrthoDB" id="2727100at2"/>
<evidence type="ECO:0000259" key="8">
    <source>
        <dbReference type="PROSITE" id="PS50850"/>
    </source>
</evidence>
<proteinExistence type="predicted"/>
<evidence type="ECO:0000256" key="2">
    <source>
        <dbReference type="ARBA" id="ARBA00022448"/>
    </source>
</evidence>
<evidence type="ECO:0000256" key="7">
    <source>
        <dbReference type="SAM" id="Phobius"/>
    </source>
</evidence>
<gene>
    <name evidence="9" type="ORF">EHS13_31080</name>
</gene>
<dbReference type="InterPro" id="IPR050189">
    <property type="entry name" value="MFS_Efflux_Transporters"/>
</dbReference>
<accession>A0A6B8RTV4</accession>
<feature type="transmembrane region" description="Helical" evidence="7">
    <location>
        <begin position="235"/>
        <end position="256"/>
    </location>
</feature>
<evidence type="ECO:0000313" key="9">
    <source>
        <dbReference type="EMBL" id="QGQ99005.1"/>
    </source>
</evidence>
<dbReference type="SUPFAM" id="SSF103473">
    <property type="entry name" value="MFS general substrate transporter"/>
    <property type="match status" value="1"/>
</dbReference>
<feature type="transmembrane region" description="Helical" evidence="7">
    <location>
        <begin position="36"/>
        <end position="59"/>
    </location>
</feature>
<feature type="transmembrane region" description="Helical" evidence="7">
    <location>
        <begin position="327"/>
        <end position="348"/>
    </location>
</feature>
<organism evidence="9 10">
    <name type="scientific">Paenibacillus psychroresistens</name>
    <dbReference type="NCBI Taxonomy" id="1778678"/>
    <lineage>
        <taxon>Bacteria</taxon>
        <taxon>Bacillati</taxon>
        <taxon>Bacillota</taxon>
        <taxon>Bacilli</taxon>
        <taxon>Bacillales</taxon>
        <taxon>Paenibacillaceae</taxon>
        <taxon>Paenibacillus</taxon>
    </lineage>
</organism>
<dbReference type="EMBL" id="CP034235">
    <property type="protein sequence ID" value="QGQ99005.1"/>
    <property type="molecule type" value="Genomic_DNA"/>
</dbReference>
<sequence length="389" mass="40905">MNRLNIFLLAIGAFVTGTAELIVAGILNIIADDMHISIALAGQLVTAYSLAFAIGTPIVIALTSRIRQKKLLVGAMLLFIVGCLASFASSDFTVLLLSRLLLGLSAGVYTVVAFSSAAKLVSPDKMGSAVSMVALGISSAMVLGVPAGVLITQWWSWQSIFIVLAVVSLLITIGMLRLLSEIAGDDPVPLKKQLTVLRNPTIVAGLFIAFCFSTSSSMMYSYVTPYFEKILQLKIENIGVMLFIMGIFGVIGSRLGGMGVDKWGAVRMLLLTLAVSSLSLVIIPLVTSSIFVGLGFVTIWVASFSAAVPAIQTYFIQLAPQSSNLVLGLNTSILHLGVAVGAGVGGLVVDSTSTVQYNPWIAGSILALGLIVAVVTFSIRKKSRNSTKA</sequence>
<dbReference type="InterPro" id="IPR036259">
    <property type="entry name" value="MFS_trans_sf"/>
</dbReference>
<keyword evidence="3" id="KW-1003">Cell membrane</keyword>
<feature type="transmembrane region" description="Helical" evidence="7">
    <location>
        <begin position="100"/>
        <end position="121"/>
    </location>
</feature>
<dbReference type="KEGG" id="ppsc:EHS13_31080"/>
<keyword evidence="6 7" id="KW-0472">Membrane</keyword>
<dbReference type="PANTHER" id="PTHR43124:SF10">
    <property type="entry name" value="PURINE EFFLUX PUMP PBUE"/>
    <property type="match status" value="1"/>
</dbReference>
<dbReference type="Pfam" id="PF07690">
    <property type="entry name" value="MFS_1"/>
    <property type="match status" value="1"/>
</dbReference>
<comment type="subcellular location">
    <subcellularLocation>
        <location evidence="1">Cell membrane</location>
        <topology evidence="1">Multi-pass membrane protein</topology>
    </subcellularLocation>
</comment>
<dbReference type="RefSeq" id="WP_155704113.1">
    <property type="nucleotide sequence ID" value="NZ_CP034235.1"/>
</dbReference>
<feature type="transmembrane region" description="Helical" evidence="7">
    <location>
        <begin position="201"/>
        <end position="223"/>
    </location>
</feature>
<dbReference type="CDD" id="cd17324">
    <property type="entry name" value="MFS_NepI_like"/>
    <property type="match status" value="1"/>
</dbReference>
<dbReference type="Proteomes" id="UP000426246">
    <property type="component" value="Chromosome"/>
</dbReference>
<dbReference type="GO" id="GO:0005886">
    <property type="term" value="C:plasma membrane"/>
    <property type="evidence" value="ECO:0007669"/>
    <property type="project" value="UniProtKB-SubCell"/>
</dbReference>
<keyword evidence="2" id="KW-0813">Transport</keyword>
<evidence type="ECO:0000256" key="1">
    <source>
        <dbReference type="ARBA" id="ARBA00004651"/>
    </source>
</evidence>
<feature type="transmembrane region" description="Helical" evidence="7">
    <location>
        <begin position="292"/>
        <end position="315"/>
    </location>
</feature>
<dbReference type="Gene3D" id="1.20.1250.20">
    <property type="entry name" value="MFS general substrate transporter like domains"/>
    <property type="match status" value="2"/>
</dbReference>
<protein>
    <submittedName>
        <fullName evidence="9">MFS transporter</fullName>
    </submittedName>
</protein>
<dbReference type="InterPro" id="IPR011701">
    <property type="entry name" value="MFS"/>
</dbReference>
<keyword evidence="10" id="KW-1185">Reference proteome</keyword>
<feature type="transmembrane region" description="Helical" evidence="7">
    <location>
        <begin position="268"/>
        <end position="286"/>
    </location>
</feature>
<dbReference type="PANTHER" id="PTHR43124">
    <property type="entry name" value="PURINE EFFLUX PUMP PBUE"/>
    <property type="match status" value="1"/>
</dbReference>
<feature type="transmembrane region" description="Helical" evidence="7">
    <location>
        <begin position="71"/>
        <end position="88"/>
    </location>
</feature>
<reference evidence="10" key="1">
    <citation type="submission" date="2018-11" db="EMBL/GenBank/DDBJ databases">
        <title>Complete genome sequence of Paenibacillus sp. ML311-T8.</title>
        <authorList>
            <person name="Nam Y.-D."/>
            <person name="Kang J."/>
            <person name="Chung W.-H."/>
            <person name="Park Y.S."/>
        </authorList>
    </citation>
    <scope>NUCLEOTIDE SEQUENCE [LARGE SCALE GENOMIC DNA]</scope>
    <source>
        <strain evidence="10">ML311-T8</strain>
    </source>
</reference>
<evidence type="ECO:0000256" key="6">
    <source>
        <dbReference type="ARBA" id="ARBA00023136"/>
    </source>
</evidence>
<evidence type="ECO:0000256" key="5">
    <source>
        <dbReference type="ARBA" id="ARBA00022989"/>
    </source>
</evidence>
<dbReference type="AlphaFoldDB" id="A0A6B8RTV4"/>
<keyword evidence="5 7" id="KW-1133">Transmembrane helix</keyword>